<evidence type="ECO:0000313" key="3">
    <source>
        <dbReference type="Proteomes" id="UP000234503"/>
    </source>
</evidence>
<keyword evidence="3" id="KW-1185">Reference proteome</keyword>
<accession>A0A2N5E0J1</accession>
<gene>
    <name evidence="2" type="ORF">CYR32_13315</name>
</gene>
<feature type="signal peptide" evidence="1">
    <location>
        <begin position="1"/>
        <end position="18"/>
    </location>
</feature>
<organism evidence="2 3">
    <name type="scientific">Chimaeribacter coloradensis</name>
    <dbReference type="NCBI Taxonomy" id="2060068"/>
    <lineage>
        <taxon>Bacteria</taxon>
        <taxon>Pseudomonadati</taxon>
        <taxon>Pseudomonadota</taxon>
        <taxon>Gammaproteobacteria</taxon>
        <taxon>Enterobacterales</taxon>
        <taxon>Yersiniaceae</taxon>
        <taxon>Chimaeribacter</taxon>
    </lineage>
</organism>
<comment type="caution">
    <text evidence="2">The sequence shown here is derived from an EMBL/GenBank/DDBJ whole genome shotgun (WGS) entry which is preliminary data.</text>
</comment>
<dbReference type="Proteomes" id="UP000234503">
    <property type="component" value="Unassembled WGS sequence"/>
</dbReference>
<evidence type="ECO:0008006" key="4">
    <source>
        <dbReference type="Google" id="ProtNLM"/>
    </source>
</evidence>
<dbReference type="EMBL" id="PJZH01000013">
    <property type="protein sequence ID" value="PLR33740.1"/>
    <property type="molecule type" value="Genomic_DNA"/>
</dbReference>
<dbReference type="RefSeq" id="WP_101825148.1">
    <property type="nucleotide sequence ID" value="NZ_PJZH01000013.1"/>
</dbReference>
<keyword evidence="1" id="KW-0732">Signal</keyword>
<evidence type="ECO:0000313" key="2">
    <source>
        <dbReference type="EMBL" id="PLR33740.1"/>
    </source>
</evidence>
<evidence type="ECO:0000256" key="1">
    <source>
        <dbReference type="SAM" id="SignalP"/>
    </source>
</evidence>
<dbReference type="AlphaFoldDB" id="A0A2N5E0J1"/>
<proteinExistence type="predicted"/>
<feature type="chain" id="PRO_5014865897" description="Shiga toxin A subunit" evidence="1">
    <location>
        <begin position="19"/>
        <end position="147"/>
    </location>
</feature>
<dbReference type="OrthoDB" id="6539815at2"/>
<protein>
    <recommendedName>
        <fullName evidence="4">Shiga toxin A subunit</fullName>
    </recommendedName>
</protein>
<reference evidence="2 3" key="1">
    <citation type="submission" date="2017-12" db="EMBL/GenBank/DDBJ databases">
        <title>Characterization of six clinical isolates of Enterochimera gen. nov., a novel genus of the Yersiniaciae family and the three species Enterochimera arupensis sp. nov., Enterochimera coloradensis sp. nov, and Enterochimera californica sp. nov.</title>
        <authorList>
            <person name="Rossi A."/>
            <person name="Fisher M."/>
        </authorList>
    </citation>
    <scope>NUCLEOTIDE SEQUENCE [LARGE SCALE GENOMIC DNA]</scope>
    <source>
        <strain evidence="3">2016-Iso4</strain>
    </source>
</reference>
<sequence length="147" mass="16682">MKRLIWMLIFFSFHTLSAVTPSECVKLNNGIGSAMYISMLEDLKIARSNIIKEKTKATIVVTSPVTHPLAMVYGEEEKRLSGEHSEDRTTAEEYAQGFMADNSKNIITEYIFENKEGKHNVFLASAFASENDCSVRFNGYIIVKREF</sequence>
<name>A0A2N5E0J1_9GAMM</name>